<evidence type="ECO:0000313" key="3">
    <source>
        <dbReference type="EMBL" id="KAK9740137.1"/>
    </source>
</evidence>
<dbReference type="EMBL" id="JBDFQZ010000003">
    <property type="protein sequence ID" value="KAK9740137.1"/>
    <property type="molecule type" value="Genomic_DNA"/>
</dbReference>
<dbReference type="Pfam" id="PF03372">
    <property type="entry name" value="Exo_endo_phos"/>
    <property type="match status" value="1"/>
</dbReference>
<evidence type="ECO:0008006" key="5">
    <source>
        <dbReference type="Google" id="ProtNLM"/>
    </source>
</evidence>
<name>A0AAW1M4I1_SAPOF</name>
<protein>
    <recommendedName>
        <fullName evidence="5">DUF4283 domain-containing protein</fullName>
    </recommendedName>
</protein>
<dbReference type="PANTHER" id="PTHR31286">
    <property type="entry name" value="GLYCINE-RICH CELL WALL STRUCTURAL PROTEIN 1.8-LIKE"/>
    <property type="match status" value="1"/>
</dbReference>
<dbReference type="GO" id="GO:0003824">
    <property type="term" value="F:catalytic activity"/>
    <property type="evidence" value="ECO:0007669"/>
    <property type="project" value="InterPro"/>
</dbReference>
<dbReference type="SUPFAM" id="SSF56219">
    <property type="entry name" value="DNase I-like"/>
    <property type="match status" value="1"/>
</dbReference>
<proteinExistence type="predicted"/>
<gene>
    <name evidence="3" type="ORF">RND81_03G014300</name>
</gene>
<evidence type="ECO:0000259" key="2">
    <source>
        <dbReference type="Pfam" id="PF14111"/>
    </source>
</evidence>
<reference evidence="3" key="1">
    <citation type="submission" date="2024-03" db="EMBL/GenBank/DDBJ databases">
        <title>WGS assembly of Saponaria officinalis var. Norfolk2.</title>
        <authorList>
            <person name="Jenkins J."/>
            <person name="Shu S."/>
            <person name="Grimwood J."/>
            <person name="Barry K."/>
            <person name="Goodstein D."/>
            <person name="Schmutz J."/>
            <person name="Leebens-Mack J."/>
            <person name="Osbourn A."/>
        </authorList>
    </citation>
    <scope>NUCLEOTIDE SEQUENCE [LARGE SCALE GENOMIC DNA]</scope>
    <source>
        <strain evidence="3">JIC</strain>
    </source>
</reference>
<accession>A0AAW1M4I1</accession>
<sequence length="656" mass="75258">MAVICYILGANPHVSVITGFINRIWRHHGYDNISFLQNGVFLVHFPSKEARAAIVQGGYVLFDNKPLIVRPWSADVPLRKEKVVRVPVWIRLHDVELKFWGKHCLERFAGEVGKVVKCDLYTEQRLQLAYERKLVELEMDQALVTKVKFFDEKDALCIARVEYEWLPVMCASCNGFGHKADTCVRKKMTKVELFGLLETKIRSRGVSRLLDVLGNNWSYCTNHVSHDAGRVWVLWNPNLFTVSAIESDAQGIHLKVMLRPGAKQFWLSMIYGFNSAVQRIEMWERLRSLHAIVQGPWLWCGDFNCVLARDERIGQPLQLAEIRPFLDCVNWCGMSDIKAVGSFFTWNNKQGPLTRIYSRLDRAMHNDDWGLEFQDTVTHFLPEGLFDHCPCLISLLGKVEDRKTSFKYFNMWSLAPEFKAIVARGWDRQVVGCPMYRVVQKLKGLKGMFRKLNRSNFSNVEQNTQVAYQLLLECQRRVQALLGDCGLVEEEQSAADTYVGLKKKRDEFFKQKAKAMWYDYGDDNTAFFHSIIRLMRRANKVLEIRDLNGQICTNSVGINAAFEDYYKRLLGTSTSVDKIHFSTARKGPLVSADHAKMLLAPVLGEEMMGAMFDIPGIKAPRPDGYSDQFFKNAWEVVGSKVIKAVQDFFNSGKLLK</sequence>
<dbReference type="InterPro" id="IPR040256">
    <property type="entry name" value="At4g02000-like"/>
</dbReference>
<evidence type="ECO:0000259" key="1">
    <source>
        <dbReference type="Pfam" id="PF03372"/>
    </source>
</evidence>
<keyword evidence="4" id="KW-1185">Reference proteome</keyword>
<feature type="domain" description="Endonuclease/exonuclease/phosphatase" evidence="1">
    <location>
        <begin position="190"/>
        <end position="381"/>
    </location>
</feature>
<feature type="domain" description="DUF4283" evidence="2">
    <location>
        <begin position="2"/>
        <end position="76"/>
    </location>
</feature>
<dbReference type="PANTHER" id="PTHR31286:SF165">
    <property type="entry name" value="DUF4283 DOMAIN-CONTAINING PROTEIN"/>
    <property type="match status" value="1"/>
</dbReference>
<dbReference type="InterPro" id="IPR005135">
    <property type="entry name" value="Endo/exonuclease/phosphatase"/>
</dbReference>
<dbReference type="InterPro" id="IPR025558">
    <property type="entry name" value="DUF4283"/>
</dbReference>
<comment type="caution">
    <text evidence="3">The sequence shown here is derived from an EMBL/GenBank/DDBJ whole genome shotgun (WGS) entry which is preliminary data.</text>
</comment>
<dbReference type="InterPro" id="IPR036691">
    <property type="entry name" value="Endo/exonu/phosph_ase_sf"/>
</dbReference>
<dbReference type="Gene3D" id="3.60.10.10">
    <property type="entry name" value="Endonuclease/exonuclease/phosphatase"/>
    <property type="match status" value="1"/>
</dbReference>
<evidence type="ECO:0000313" key="4">
    <source>
        <dbReference type="Proteomes" id="UP001443914"/>
    </source>
</evidence>
<organism evidence="3 4">
    <name type="scientific">Saponaria officinalis</name>
    <name type="common">Common soapwort</name>
    <name type="synonym">Lychnis saponaria</name>
    <dbReference type="NCBI Taxonomy" id="3572"/>
    <lineage>
        <taxon>Eukaryota</taxon>
        <taxon>Viridiplantae</taxon>
        <taxon>Streptophyta</taxon>
        <taxon>Embryophyta</taxon>
        <taxon>Tracheophyta</taxon>
        <taxon>Spermatophyta</taxon>
        <taxon>Magnoliopsida</taxon>
        <taxon>eudicotyledons</taxon>
        <taxon>Gunneridae</taxon>
        <taxon>Pentapetalae</taxon>
        <taxon>Caryophyllales</taxon>
        <taxon>Caryophyllaceae</taxon>
        <taxon>Caryophylleae</taxon>
        <taxon>Saponaria</taxon>
    </lineage>
</organism>
<dbReference type="AlphaFoldDB" id="A0AAW1M4I1"/>
<dbReference type="Proteomes" id="UP001443914">
    <property type="component" value="Unassembled WGS sequence"/>
</dbReference>
<dbReference type="Pfam" id="PF14111">
    <property type="entry name" value="DUF4283"/>
    <property type="match status" value="1"/>
</dbReference>